<feature type="compositionally biased region" description="Basic residues" evidence="1">
    <location>
        <begin position="85"/>
        <end position="104"/>
    </location>
</feature>
<organism evidence="2">
    <name type="scientific">uncultured Rubrobacteraceae bacterium</name>
    <dbReference type="NCBI Taxonomy" id="349277"/>
    <lineage>
        <taxon>Bacteria</taxon>
        <taxon>Bacillati</taxon>
        <taxon>Actinomycetota</taxon>
        <taxon>Rubrobacteria</taxon>
        <taxon>Rubrobacterales</taxon>
        <taxon>Rubrobacteraceae</taxon>
        <taxon>environmental samples</taxon>
    </lineage>
</organism>
<accession>A0A6J4QM67</accession>
<proteinExistence type="predicted"/>
<protein>
    <submittedName>
        <fullName evidence="2">S-formylglutathione hydrolase</fullName>
        <ecNumber evidence="2">3.1.2.12</ecNumber>
    </submittedName>
</protein>
<feature type="compositionally biased region" description="Low complexity" evidence="1">
    <location>
        <begin position="229"/>
        <end position="238"/>
    </location>
</feature>
<dbReference type="GO" id="GO:0018738">
    <property type="term" value="F:S-formylglutathione hydrolase activity"/>
    <property type="evidence" value="ECO:0007669"/>
    <property type="project" value="UniProtKB-EC"/>
</dbReference>
<reference evidence="2" key="1">
    <citation type="submission" date="2020-02" db="EMBL/GenBank/DDBJ databases">
        <authorList>
            <person name="Meier V. D."/>
        </authorList>
    </citation>
    <scope>NUCLEOTIDE SEQUENCE</scope>
    <source>
        <strain evidence="2">AVDCRST_MAG01</strain>
    </source>
</reference>
<evidence type="ECO:0000256" key="1">
    <source>
        <dbReference type="SAM" id="MobiDB-lite"/>
    </source>
</evidence>
<feature type="non-terminal residue" evidence="2">
    <location>
        <position position="1"/>
    </location>
</feature>
<dbReference type="AlphaFoldDB" id="A0A6J4QM67"/>
<evidence type="ECO:0000313" key="2">
    <source>
        <dbReference type="EMBL" id="CAA9441387.1"/>
    </source>
</evidence>
<keyword evidence="2" id="KW-0378">Hydrolase</keyword>
<feature type="region of interest" description="Disordered" evidence="1">
    <location>
        <begin position="132"/>
        <end position="260"/>
    </location>
</feature>
<feature type="region of interest" description="Disordered" evidence="1">
    <location>
        <begin position="1"/>
        <end position="104"/>
    </location>
</feature>
<feature type="non-terminal residue" evidence="2">
    <location>
        <position position="284"/>
    </location>
</feature>
<feature type="compositionally biased region" description="Basic and acidic residues" evidence="1">
    <location>
        <begin position="147"/>
        <end position="164"/>
    </location>
</feature>
<sequence length="284" mass="31878">DDDRDAGRARKLRRQDRLLLPPLRGLRRRDALRRLHASRGPGESRTGPLLPGRPDLHGRDLHDQGRGPAPRRRARPDAGLTGHQPARRQHTRRGRRLGLRHRRRFLRGRHRRALVGALRDVLLRHAGAAFRRRGELPGPPRRRRHLRPLDGRPRRPRLRPEEPRPLPLRLGLRPRLRPHPRPLGREGLCRLPRGGQGGVEGLRRERVGTGASLPRRAWDPGGPGPLRPVPRGAAPARSPGGGLRRGRAAADPQPPRGLRPLVLRDLDLHGGPCPPPRRGPEPAL</sequence>
<feature type="compositionally biased region" description="Basic residues" evidence="1">
    <location>
        <begin position="172"/>
        <end position="182"/>
    </location>
</feature>
<feature type="region of interest" description="Disordered" evidence="1">
    <location>
        <begin position="265"/>
        <end position="284"/>
    </location>
</feature>
<gene>
    <name evidence="2" type="ORF">AVDCRST_MAG01-01-3681</name>
</gene>
<dbReference type="EMBL" id="CADCUW010000478">
    <property type="protein sequence ID" value="CAA9441387.1"/>
    <property type="molecule type" value="Genomic_DNA"/>
</dbReference>
<name>A0A6J4QM67_9ACTN</name>
<feature type="compositionally biased region" description="Pro residues" evidence="1">
    <location>
        <begin position="272"/>
        <end position="284"/>
    </location>
</feature>
<dbReference type="EC" id="3.1.2.12" evidence="2"/>
<feature type="compositionally biased region" description="Basic and acidic residues" evidence="1">
    <location>
        <begin position="54"/>
        <end position="65"/>
    </location>
</feature>